<evidence type="ECO:0000313" key="1">
    <source>
        <dbReference type="EMBL" id="KAJ1194183.1"/>
    </source>
</evidence>
<evidence type="ECO:0000313" key="2">
    <source>
        <dbReference type="Proteomes" id="UP001066276"/>
    </source>
</evidence>
<dbReference type="Proteomes" id="UP001066276">
    <property type="component" value="Chromosome 2_2"/>
</dbReference>
<comment type="caution">
    <text evidence="1">The sequence shown here is derived from an EMBL/GenBank/DDBJ whole genome shotgun (WGS) entry which is preliminary data.</text>
</comment>
<reference evidence="1" key="1">
    <citation type="journal article" date="2022" name="bioRxiv">
        <title>Sequencing and chromosome-scale assembly of the giantPleurodeles waltlgenome.</title>
        <authorList>
            <person name="Brown T."/>
            <person name="Elewa A."/>
            <person name="Iarovenko S."/>
            <person name="Subramanian E."/>
            <person name="Araus A.J."/>
            <person name="Petzold A."/>
            <person name="Susuki M."/>
            <person name="Suzuki K.-i.T."/>
            <person name="Hayashi T."/>
            <person name="Toyoda A."/>
            <person name="Oliveira C."/>
            <person name="Osipova E."/>
            <person name="Leigh N.D."/>
            <person name="Simon A."/>
            <person name="Yun M.H."/>
        </authorList>
    </citation>
    <scope>NUCLEOTIDE SEQUENCE</scope>
    <source>
        <strain evidence="1">20211129_DDA</strain>
        <tissue evidence="1">Liver</tissue>
    </source>
</reference>
<proteinExistence type="predicted"/>
<dbReference type="EMBL" id="JANPWB010000004">
    <property type="protein sequence ID" value="KAJ1194183.1"/>
    <property type="molecule type" value="Genomic_DNA"/>
</dbReference>
<organism evidence="1 2">
    <name type="scientific">Pleurodeles waltl</name>
    <name type="common">Iberian ribbed newt</name>
    <dbReference type="NCBI Taxonomy" id="8319"/>
    <lineage>
        <taxon>Eukaryota</taxon>
        <taxon>Metazoa</taxon>
        <taxon>Chordata</taxon>
        <taxon>Craniata</taxon>
        <taxon>Vertebrata</taxon>
        <taxon>Euteleostomi</taxon>
        <taxon>Amphibia</taxon>
        <taxon>Batrachia</taxon>
        <taxon>Caudata</taxon>
        <taxon>Salamandroidea</taxon>
        <taxon>Salamandridae</taxon>
        <taxon>Pleurodelinae</taxon>
        <taxon>Pleurodeles</taxon>
    </lineage>
</organism>
<sequence length="69" mass="7854">MTHTRARAEQVHTRPAVNCSRAVLALRIPLINEMENQEKLESVADHELRPILIAKLEETTPTKEIKVGR</sequence>
<protein>
    <submittedName>
        <fullName evidence="1">Uncharacterized protein</fullName>
    </submittedName>
</protein>
<dbReference type="AlphaFoldDB" id="A0AAV7V2K2"/>
<gene>
    <name evidence="1" type="ORF">NDU88_003478</name>
</gene>
<keyword evidence="2" id="KW-1185">Reference proteome</keyword>
<accession>A0AAV7V2K2</accession>
<name>A0AAV7V2K2_PLEWA</name>